<sequence length="180" mass="20000">VTIFFSDIVGFTTMSCDLAPGKISDMLDRLYSVFDRLSHELGIYKLETIGDAYMAITNLVEEQEHQHALLIARFAIEALYAANSTLIDTEAPEKGYVQIRVGIHSGPIVANVVGTRRPKYTLFGDTVNTASRMESNSLPSKIHCSLVTANSNYDWAKEIVLLPRGDIEVKGKGLMKTFWI</sequence>
<dbReference type="SMART" id="SM00044">
    <property type="entry name" value="CYCc"/>
    <property type="match status" value="1"/>
</dbReference>
<gene>
    <name evidence="8" type="ORF">GUITHDRAFT_55545</name>
</gene>
<dbReference type="PANTHER" id="PTHR11920:SF335">
    <property type="entry name" value="GUANYLATE CYCLASE"/>
    <property type="match status" value="1"/>
</dbReference>
<evidence type="ECO:0000313" key="9">
    <source>
        <dbReference type="EnsemblProtists" id="EKX31507"/>
    </source>
</evidence>
<dbReference type="RefSeq" id="XP_005818487.1">
    <property type="nucleotide sequence ID" value="XM_005818430.1"/>
</dbReference>
<dbReference type="GO" id="GO:0005886">
    <property type="term" value="C:plasma membrane"/>
    <property type="evidence" value="ECO:0007669"/>
    <property type="project" value="TreeGrafter"/>
</dbReference>
<dbReference type="Gene3D" id="3.30.70.1230">
    <property type="entry name" value="Nucleotide cyclase"/>
    <property type="match status" value="1"/>
</dbReference>
<dbReference type="GO" id="GO:0004383">
    <property type="term" value="F:guanylate cyclase activity"/>
    <property type="evidence" value="ECO:0007669"/>
    <property type="project" value="TreeGrafter"/>
</dbReference>
<dbReference type="OrthoDB" id="6127067at2759"/>
<reference evidence="9" key="3">
    <citation type="submission" date="2015-06" db="UniProtKB">
        <authorList>
            <consortium name="EnsemblProtists"/>
        </authorList>
    </citation>
    <scope>IDENTIFICATION</scope>
</reference>
<dbReference type="GO" id="GO:0001653">
    <property type="term" value="F:peptide receptor activity"/>
    <property type="evidence" value="ECO:0007669"/>
    <property type="project" value="TreeGrafter"/>
</dbReference>
<evidence type="ECO:0000256" key="3">
    <source>
        <dbReference type="ARBA" id="ARBA00022741"/>
    </source>
</evidence>
<protein>
    <recommendedName>
        <fullName evidence="7">Guanylate cyclase domain-containing protein</fullName>
    </recommendedName>
</protein>
<dbReference type="Proteomes" id="UP000011087">
    <property type="component" value="Unassembled WGS sequence"/>
</dbReference>
<dbReference type="SUPFAM" id="SSF55073">
    <property type="entry name" value="Nucleotide cyclase"/>
    <property type="match status" value="1"/>
</dbReference>
<keyword evidence="4" id="KW-1133">Transmembrane helix</keyword>
<dbReference type="HOGENOM" id="CLU_001072_6_1_1"/>
<dbReference type="GO" id="GO:0035556">
    <property type="term" value="P:intracellular signal transduction"/>
    <property type="evidence" value="ECO:0007669"/>
    <property type="project" value="InterPro"/>
</dbReference>
<evidence type="ECO:0000259" key="7">
    <source>
        <dbReference type="PROSITE" id="PS50125"/>
    </source>
</evidence>
<evidence type="ECO:0000256" key="6">
    <source>
        <dbReference type="ARBA" id="ARBA00023239"/>
    </source>
</evidence>
<dbReference type="InterPro" id="IPR029787">
    <property type="entry name" value="Nucleotide_cyclase"/>
</dbReference>
<feature type="domain" description="Guanylate cyclase" evidence="7">
    <location>
        <begin position="2"/>
        <end position="134"/>
    </location>
</feature>
<feature type="non-terminal residue" evidence="8">
    <location>
        <position position="180"/>
    </location>
</feature>
<dbReference type="Pfam" id="PF00211">
    <property type="entry name" value="Guanylate_cyc"/>
    <property type="match status" value="1"/>
</dbReference>
<comment type="subcellular location">
    <subcellularLocation>
        <location evidence="1">Membrane</location>
    </subcellularLocation>
</comment>
<dbReference type="PaxDb" id="55529-EKX31507"/>
<keyword evidence="10" id="KW-1185">Reference proteome</keyword>
<dbReference type="PANTHER" id="PTHR11920">
    <property type="entry name" value="GUANYLYL CYCLASE"/>
    <property type="match status" value="1"/>
</dbReference>
<dbReference type="GO" id="GO:0000166">
    <property type="term" value="F:nucleotide binding"/>
    <property type="evidence" value="ECO:0007669"/>
    <property type="project" value="UniProtKB-KW"/>
</dbReference>
<dbReference type="PROSITE" id="PS50125">
    <property type="entry name" value="GUANYLATE_CYCLASE_2"/>
    <property type="match status" value="1"/>
</dbReference>
<reference evidence="8 10" key="1">
    <citation type="journal article" date="2012" name="Nature">
        <title>Algal genomes reveal evolutionary mosaicism and the fate of nucleomorphs.</title>
        <authorList>
            <consortium name="DOE Joint Genome Institute"/>
            <person name="Curtis B.A."/>
            <person name="Tanifuji G."/>
            <person name="Burki F."/>
            <person name="Gruber A."/>
            <person name="Irimia M."/>
            <person name="Maruyama S."/>
            <person name="Arias M.C."/>
            <person name="Ball S.G."/>
            <person name="Gile G.H."/>
            <person name="Hirakawa Y."/>
            <person name="Hopkins J.F."/>
            <person name="Kuo A."/>
            <person name="Rensing S.A."/>
            <person name="Schmutz J."/>
            <person name="Symeonidi A."/>
            <person name="Elias M."/>
            <person name="Eveleigh R.J."/>
            <person name="Herman E.K."/>
            <person name="Klute M.J."/>
            <person name="Nakayama T."/>
            <person name="Obornik M."/>
            <person name="Reyes-Prieto A."/>
            <person name="Armbrust E.V."/>
            <person name="Aves S.J."/>
            <person name="Beiko R.G."/>
            <person name="Coutinho P."/>
            <person name="Dacks J.B."/>
            <person name="Durnford D.G."/>
            <person name="Fast N.M."/>
            <person name="Green B.R."/>
            <person name="Grisdale C.J."/>
            <person name="Hempel F."/>
            <person name="Henrissat B."/>
            <person name="Hoppner M.P."/>
            <person name="Ishida K."/>
            <person name="Kim E."/>
            <person name="Koreny L."/>
            <person name="Kroth P.G."/>
            <person name="Liu Y."/>
            <person name="Malik S.B."/>
            <person name="Maier U.G."/>
            <person name="McRose D."/>
            <person name="Mock T."/>
            <person name="Neilson J.A."/>
            <person name="Onodera N.T."/>
            <person name="Poole A.M."/>
            <person name="Pritham E.J."/>
            <person name="Richards T.A."/>
            <person name="Rocap G."/>
            <person name="Roy S.W."/>
            <person name="Sarai C."/>
            <person name="Schaack S."/>
            <person name="Shirato S."/>
            <person name="Slamovits C.H."/>
            <person name="Spencer D.F."/>
            <person name="Suzuki S."/>
            <person name="Worden A.Z."/>
            <person name="Zauner S."/>
            <person name="Barry K."/>
            <person name="Bell C."/>
            <person name="Bharti A.K."/>
            <person name="Crow J.A."/>
            <person name="Grimwood J."/>
            <person name="Kramer R."/>
            <person name="Lindquist E."/>
            <person name="Lucas S."/>
            <person name="Salamov A."/>
            <person name="McFadden G.I."/>
            <person name="Lane C.E."/>
            <person name="Keeling P.J."/>
            <person name="Gray M.W."/>
            <person name="Grigoriev I.V."/>
            <person name="Archibald J.M."/>
        </authorList>
    </citation>
    <scope>NUCLEOTIDE SEQUENCE</scope>
    <source>
        <strain evidence="8 10">CCMP2712</strain>
    </source>
</reference>
<keyword evidence="6" id="KW-0456">Lyase</keyword>
<proteinExistence type="predicted"/>
<dbReference type="InterPro" id="IPR050401">
    <property type="entry name" value="Cyclic_nucleotide_synthase"/>
</dbReference>
<dbReference type="GO" id="GO:0004016">
    <property type="term" value="F:adenylate cyclase activity"/>
    <property type="evidence" value="ECO:0007669"/>
    <property type="project" value="TreeGrafter"/>
</dbReference>
<organism evidence="8">
    <name type="scientific">Guillardia theta (strain CCMP2712)</name>
    <name type="common">Cryptophyte</name>
    <dbReference type="NCBI Taxonomy" id="905079"/>
    <lineage>
        <taxon>Eukaryota</taxon>
        <taxon>Cryptophyceae</taxon>
        <taxon>Pyrenomonadales</taxon>
        <taxon>Geminigeraceae</taxon>
        <taxon>Guillardia</taxon>
    </lineage>
</organism>
<keyword evidence="5" id="KW-0472">Membrane</keyword>
<evidence type="ECO:0000256" key="5">
    <source>
        <dbReference type="ARBA" id="ARBA00023136"/>
    </source>
</evidence>
<dbReference type="FunFam" id="3.30.70.1230:FF:000030">
    <property type="entry name" value="Si:ch211-215j19.12"/>
    <property type="match status" value="1"/>
</dbReference>
<dbReference type="EnsemblProtists" id="EKX31507">
    <property type="protein sequence ID" value="EKX31507"/>
    <property type="gene ID" value="GUITHDRAFT_55545"/>
</dbReference>
<evidence type="ECO:0000256" key="2">
    <source>
        <dbReference type="ARBA" id="ARBA00022692"/>
    </source>
</evidence>
<dbReference type="CDD" id="cd07302">
    <property type="entry name" value="CHD"/>
    <property type="match status" value="1"/>
</dbReference>
<accession>L1I5Y7</accession>
<dbReference type="OMA" id="MCRDASA"/>
<keyword evidence="2" id="KW-0812">Transmembrane</keyword>
<dbReference type="GO" id="GO:0007168">
    <property type="term" value="P:receptor guanylyl cyclase signaling pathway"/>
    <property type="evidence" value="ECO:0007669"/>
    <property type="project" value="TreeGrafter"/>
</dbReference>
<name>L1I5Y7_GUITC</name>
<keyword evidence="3" id="KW-0547">Nucleotide-binding</keyword>
<dbReference type="KEGG" id="gtt:GUITHDRAFT_55545"/>
<evidence type="ECO:0000313" key="8">
    <source>
        <dbReference type="EMBL" id="EKX31507.1"/>
    </source>
</evidence>
<feature type="non-terminal residue" evidence="8">
    <location>
        <position position="1"/>
    </location>
</feature>
<dbReference type="AlphaFoldDB" id="L1I5Y7"/>
<evidence type="ECO:0000256" key="1">
    <source>
        <dbReference type="ARBA" id="ARBA00004370"/>
    </source>
</evidence>
<dbReference type="eggNOG" id="KOG1023">
    <property type="taxonomic scope" value="Eukaryota"/>
</dbReference>
<dbReference type="InterPro" id="IPR001054">
    <property type="entry name" value="A/G_cyclase"/>
</dbReference>
<evidence type="ECO:0000256" key="4">
    <source>
        <dbReference type="ARBA" id="ARBA00022989"/>
    </source>
</evidence>
<dbReference type="EMBL" id="JH993269">
    <property type="protein sequence ID" value="EKX31507.1"/>
    <property type="molecule type" value="Genomic_DNA"/>
</dbReference>
<reference evidence="10" key="2">
    <citation type="submission" date="2012-11" db="EMBL/GenBank/DDBJ databases">
        <authorList>
            <person name="Kuo A."/>
            <person name="Curtis B.A."/>
            <person name="Tanifuji G."/>
            <person name="Burki F."/>
            <person name="Gruber A."/>
            <person name="Irimia M."/>
            <person name="Maruyama S."/>
            <person name="Arias M.C."/>
            <person name="Ball S.G."/>
            <person name="Gile G.H."/>
            <person name="Hirakawa Y."/>
            <person name="Hopkins J.F."/>
            <person name="Rensing S.A."/>
            <person name="Schmutz J."/>
            <person name="Symeonidi A."/>
            <person name="Elias M."/>
            <person name="Eveleigh R.J."/>
            <person name="Herman E.K."/>
            <person name="Klute M.J."/>
            <person name="Nakayama T."/>
            <person name="Obornik M."/>
            <person name="Reyes-Prieto A."/>
            <person name="Armbrust E.V."/>
            <person name="Aves S.J."/>
            <person name="Beiko R.G."/>
            <person name="Coutinho P."/>
            <person name="Dacks J.B."/>
            <person name="Durnford D.G."/>
            <person name="Fast N.M."/>
            <person name="Green B.R."/>
            <person name="Grisdale C."/>
            <person name="Hempe F."/>
            <person name="Henrissat B."/>
            <person name="Hoppner M.P."/>
            <person name="Ishida K.-I."/>
            <person name="Kim E."/>
            <person name="Koreny L."/>
            <person name="Kroth P.G."/>
            <person name="Liu Y."/>
            <person name="Malik S.-B."/>
            <person name="Maier U.G."/>
            <person name="McRose D."/>
            <person name="Mock T."/>
            <person name="Neilson J.A."/>
            <person name="Onodera N.T."/>
            <person name="Poole A.M."/>
            <person name="Pritham E.J."/>
            <person name="Richards T.A."/>
            <person name="Rocap G."/>
            <person name="Roy S.W."/>
            <person name="Sarai C."/>
            <person name="Schaack S."/>
            <person name="Shirato S."/>
            <person name="Slamovits C.H."/>
            <person name="Spencer D.F."/>
            <person name="Suzuki S."/>
            <person name="Worden A.Z."/>
            <person name="Zauner S."/>
            <person name="Barry K."/>
            <person name="Bell C."/>
            <person name="Bharti A.K."/>
            <person name="Crow J.A."/>
            <person name="Grimwood J."/>
            <person name="Kramer R."/>
            <person name="Lindquist E."/>
            <person name="Lucas S."/>
            <person name="Salamov A."/>
            <person name="McFadden G.I."/>
            <person name="Lane C.E."/>
            <person name="Keeling P.J."/>
            <person name="Gray M.W."/>
            <person name="Grigoriev I.V."/>
            <person name="Archibald J.M."/>
        </authorList>
    </citation>
    <scope>NUCLEOTIDE SEQUENCE</scope>
    <source>
        <strain evidence="10">CCMP2712</strain>
    </source>
</reference>
<dbReference type="GeneID" id="17288235"/>
<evidence type="ECO:0000313" key="10">
    <source>
        <dbReference type="Proteomes" id="UP000011087"/>
    </source>
</evidence>